<feature type="signal peptide" evidence="1">
    <location>
        <begin position="1"/>
        <end position="23"/>
    </location>
</feature>
<feature type="chain" id="PRO_5011615858" evidence="1">
    <location>
        <begin position="24"/>
        <end position="274"/>
    </location>
</feature>
<dbReference type="RefSeq" id="WP_089947284.1">
    <property type="nucleotide sequence ID" value="NZ_FNOI01000004.1"/>
</dbReference>
<evidence type="ECO:0000313" key="3">
    <source>
        <dbReference type="EMBL" id="SDX14904.1"/>
    </source>
</evidence>
<feature type="domain" description="Haem-binding uptake Tiki superfamily ChaN" evidence="2">
    <location>
        <begin position="32"/>
        <end position="227"/>
    </location>
</feature>
<name>A0A1H2ZDK5_9RHOB</name>
<keyword evidence="1" id="KW-0732">Signal</keyword>
<evidence type="ECO:0000259" key="2">
    <source>
        <dbReference type="Pfam" id="PF04187"/>
    </source>
</evidence>
<dbReference type="STRING" id="670155.SAMN04488001_2516"/>
<proteinExistence type="predicted"/>
<reference evidence="4" key="1">
    <citation type="submission" date="2016-10" db="EMBL/GenBank/DDBJ databases">
        <authorList>
            <person name="Varghese N."/>
            <person name="Submissions S."/>
        </authorList>
    </citation>
    <scope>NUCLEOTIDE SEQUENCE [LARGE SCALE GENOMIC DNA]</scope>
    <source>
        <strain evidence="4">DSM 26922</strain>
    </source>
</reference>
<dbReference type="Proteomes" id="UP000199441">
    <property type="component" value="Unassembled WGS sequence"/>
</dbReference>
<dbReference type="SUPFAM" id="SSF159501">
    <property type="entry name" value="EreA/ChaN-like"/>
    <property type="match status" value="1"/>
</dbReference>
<dbReference type="CDD" id="cd14727">
    <property type="entry name" value="ChanN-like"/>
    <property type="match status" value="1"/>
</dbReference>
<dbReference type="Pfam" id="PF04187">
    <property type="entry name" value="Cofac_haem_bdg"/>
    <property type="match status" value="1"/>
</dbReference>
<organism evidence="3 4">
    <name type="scientific">Litoreibacter albidus</name>
    <dbReference type="NCBI Taxonomy" id="670155"/>
    <lineage>
        <taxon>Bacteria</taxon>
        <taxon>Pseudomonadati</taxon>
        <taxon>Pseudomonadota</taxon>
        <taxon>Alphaproteobacteria</taxon>
        <taxon>Rhodobacterales</taxon>
        <taxon>Roseobacteraceae</taxon>
        <taxon>Litoreibacter</taxon>
    </lineage>
</organism>
<accession>A0A1H2ZDK5</accession>
<keyword evidence="4" id="KW-1185">Reference proteome</keyword>
<dbReference type="EMBL" id="FNOI01000004">
    <property type="protein sequence ID" value="SDX14904.1"/>
    <property type="molecule type" value="Genomic_DNA"/>
</dbReference>
<protein>
    <submittedName>
        <fullName evidence="3">Uncharacterized iron-regulated protein</fullName>
    </submittedName>
</protein>
<gene>
    <name evidence="3" type="ORF">SAMN04488001_2516</name>
</gene>
<evidence type="ECO:0000256" key="1">
    <source>
        <dbReference type="SAM" id="SignalP"/>
    </source>
</evidence>
<dbReference type="InterPro" id="IPR007314">
    <property type="entry name" value="Cofac_haem-bd_dom"/>
</dbReference>
<dbReference type="Gene3D" id="1.10.8.760">
    <property type="entry name" value="Haem-binding uptake, Tiki superfamily, ChaN, domain 2"/>
    <property type="match status" value="1"/>
</dbReference>
<evidence type="ECO:0000313" key="4">
    <source>
        <dbReference type="Proteomes" id="UP000199441"/>
    </source>
</evidence>
<dbReference type="AlphaFoldDB" id="A0A1H2ZDK5"/>
<dbReference type="OrthoDB" id="9795827at2"/>
<sequence>MRSKTSCFIKALGLALLGAQAQAEALSPSAFETLGGADIVIVGELHDNPFHHNNQAAIARAIYPSAIVFEMLDAEQAAAGQAADRFVLDALDTALEWTSRGGWPSFYMYYPIFAAAPQAQIYGAAVPREKLRAAVENGAAVGFSGEGYGLDAPLPDAQQEAREALQAEAHCDALPADMLPQMVEAQRLRDASFAQTALQALEDTGGPVLVITGNGHARTDWGVPFYLDLVAPDAQVISVGQLVTGEISPPYDRWIMTGGFDAGEGDPCDRFSRN</sequence>
<dbReference type="Gene3D" id="3.40.50.11550">
    <property type="match status" value="1"/>
</dbReference>